<dbReference type="Pfam" id="PF00072">
    <property type="entry name" value="Response_reg"/>
    <property type="match status" value="1"/>
</dbReference>
<dbReference type="SUPFAM" id="SSF46894">
    <property type="entry name" value="C-terminal effector domain of the bipartite response regulators"/>
    <property type="match status" value="1"/>
</dbReference>
<dbReference type="EMBL" id="PDJG01000001">
    <property type="protein sequence ID" value="PFG34684.1"/>
    <property type="molecule type" value="Genomic_DNA"/>
</dbReference>
<proteinExistence type="predicted"/>
<feature type="region of interest" description="Disordered" evidence="4">
    <location>
        <begin position="140"/>
        <end position="177"/>
    </location>
</feature>
<gene>
    <name evidence="7" type="ORF">ATL42_2604</name>
</gene>
<evidence type="ECO:0000313" key="7">
    <source>
        <dbReference type="EMBL" id="PFG34684.1"/>
    </source>
</evidence>
<reference evidence="7 8" key="1">
    <citation type="submission" date="2017-10" db="EMBL/GenBank/DDBJ databases">
        <title>Sequencing the genomes of 1000 actinobacteria strains.</title>
        <authorList>
            <person name="Klenk H.-P."/>
        </authorList>
    </citation>
    <scope>NUCLEOTIDE SEQUENCE [LARGE SCALE GENOMIC DNA]</scope>
    <source>
        <strain evidence="7 8">DSM 18966</strain>
    </source>
</reference>
<evidence type="ECO:0000259" key="5">
    <source>
        <dbReference type="PROSITE" id="PS50043"/>
    </source>
</evidence>
<dbReference type="InterPro" id="IPR039420">
    <property type="entry name" value="WalR-like"/>
</dbReference>
<dbReference type="InterPro" id="IPR016032">
    <property type="entry name" value="Sig_transdc_resp-reg_C-effctor"/>
</dbReference>
<feature type="compositionally biased region" description="Low complexity" evidence="4">
    <location>
        <begin position="152"/>
        <end position="161"/>
    </location>
</feature>
<dbReference type="PANTHER" id="PTHR43214:SF43">
    <property type="entry name" value="TWO-COMPONENT RESPONSE REGULATOR"/>
    <property type="match status" value="1"/>
</dbReference>
<dbReference type="CDD" id="cd17535">
    <property type="entry name" value="REC_NarL-like"/>
    <property type="match status" value="1"/>
</dbReference>
<evidence type="ECO:0000256" key="3">
    <source>
        <dbReference type="PROSITE-ProRule" id="PRU00169"/>
    </source>
</evidence>
<keyword evidence="2" id="KW-0238">DNA-binding</keyword>
<dbReference type="AlphaFoldDB" id="A0A2A9E752"/>
<dbReference type="Proteomes" id="UP000225548">
    <property type="component" value="Unassembled WGS sequence"/>
</dbReference>
<dbReference type="InterPro" id="IPR001789">
    <property type="entry name" value="Sig_transdc_resp-reg_receiver"/>
</dbReference>
<dbReference type="PROSITE" id="PS50043">
    <property type="entry name" value="HTH_LUXR_2"/>
    <property type="match status" value="1"/>
</dbReference>
<dbReference type="SUPFAM" id="SSF52172">
    <property type="entry name" value="CheY-like"/>
    <property type="match status" value="1"/>
</dbReference>
<evidence type="ECO:0000256" key="2">
    <source>
        <dbReference type="ARBA" id="ARBA00023125"/>
    </source>
</evidence>
<dbReference type="InterPro" id="IPR036388">
    <property type="entry name" value="WH-like_DNA-bd_sf"/>
</dbReference>
<protein>
    <submittedName>
        <fullName evidence="7">LuxR family two component transcriptional regulator</fullName>
    </submittedName>
</protein>
<dbReference type="InterPro" id="IPR058245">
    <property type="entry name" value="NreC/VraR/RcsB-like_REC"/>
</dbReference>
<keyword evidence="1 3" id="KW-0597">Phosphoprotein</keyword>
<dbReference type="Gene3D" id="1.10.10.10">
    <property type="entry name" value="Winged helix-like DNA-binding domain superfamily/Winged helix DNA-binding domain"/>
    <property type="match status" value="1"/>
</dbReference>
<dbReference type="InterPro" id="IPR011006">
    <property type="entry name" value="CheY-like_superfamily"/>
</dbReference>
<keyword evidence="8" id="KW-1185">Reference proteome</keyword>
<name>A0A2A9E752_9MICO</name>
<evidence type="ECO:0000313" key="8">
    <source>
        <dbReference type="Proteomes" id="UP000225548"/>
    </source>
</evidence>
<feature type="domain" description="Response regulatory" evidence="6">
    <location>
        <begin position="12"/>
        <end position="125"/>
    </location>
</feature>
<dbReference type="RefSeq" id="WP_098455682.1">
    <property type="nucleotide sequence ID" value="NZ_PDJG01000001.1"/>
</dbReference>
<feature type="compositionally biased region" description="Basic and acidic residues" evidence="4">
    <location>
        <begin position="162"/>
        <end position="177"/>
    </location>
</feature>
<dbReference type="PANTHER" id="PTHR43214">
    <property type="entry name" value="TWO-COMPONENT RESPONSE REGULATOR"/>
    <property type="match status" value="1"/>
</dbReference>
<comment type="caution">
    <text evidence="7">The sequence shown here is derived from an EMBL/GenBank/DDBJ whole genome shotgun (WGS) entry which is preliminary data.</text>
</comment>
<dbReference type="InterPro" id="IPR000792">
    <property type="entry name" value="Tscrpt_reg_LuxR_C"/>
</dbReference>
<dbReference type="Gene3D" id="3.40.50.2300">
    <property type="match status" value="1"/>
</dbReference>
<dbReference type="PRINTS" id="PR00038">
    <property type="entry name" value="HTHLUXR"/>
</dbReference>
<sequence length="241" mass="25621">MGSEHTQERPISVLVVDDNAIIRLGVRAALENSEEIASVLDTPNLAEAVEIVRRGETDAVLLDVRLAGSNGLDALPDLVEHASVLMLTHTDDPGSLGTAMARGASGYVVHGALGPRGIVAALRTCVAGGTVFAGLPVPWTPPEPRTVTPRATGTEGVTQQTEESRTARRTEGRGTPRRLTGREREVIEAIAQGLTNREIARRLFVTEKTVKNYVNNVFGKLGVSSRGEAIVCWLATRDSAA</sequence>
<organism evidence="7 8">
    <name type="scientific">Sanguibacter antarcticus</name>
    <dbReference type="NCBI Taxonomy" id="372484"/>
    <lineage>
        <taxon>Bacteria</taxon>
        <taxon>Bacillati</taxon>
        <taxon>Actinomycetota</taxon>
        <taxon>Actinomycetes</taxon>
        <taxon>Micrococcales</taxon>
        <taxon>Sanguibacteraceae</taxon>
        <taxon>Sanguibacter</taxon>
    </lineage>
</organism>
<evidence type="ECO:0000256" key="1">
    <source>
        <dbReference type="ARBA" id="ARBA00022553"/>
    </source>
</evidence>
<evidence type="ECO:0000256" key="4">
    <source>
        <dbReference type="SAM" id="MobiDB-lite"/>
    </source>
</evidence>
<dbReference type="Pfam" id="PF00196">
    <property type="entry name" value="GerE"/>
    <property type="match status" value="1"/>
</dbReference>
<dbReference type="SMART" id="SM00448">
    <property type="entry name" value="REC"/>
    <property type="match status" value="1"/>
</dbReference>
<dbReference type="GO" id="GO:0003677">
    <property type="term" value="F:DNA binding"/>
    <property type="evidence" value="ECO:0007669"/>
    <property type="project" value="UniProtKB-KW"/>
</dbReference>
<dbReference type="CDD" id="cd06170">
    <property type="entry name" value="LuxR_C_like"/>
    <property type="match status" value="1"/>
</dbReference>
<accession>A0A2A9E752</accession>
<dbReference type="GO" id="GO:0000160">
    <property type="term" value="P:phosphorelay signal transduction system"/>
    <property type="evidence" value="ECO:0007669"/>
    <property type="project" value="InterPro"/>
</dbReference>
<dbReference type="PROSITE" id="PS50110">
    <property type="entry name" value="RESPONSE_REGULATORY"/>
    <property type="match status" value="1"/>
</dbReference>
<feature type="domain" description="HTH luxR-type" evidence="5">
    <location>
        <begin position="172"/>
        <end position="237"/>
    </location>
</feature>
<dbReference type="GO" id="GO:0006355">
    <property type="term" value="P:regulation of DNA-templated transcription"/>
    <property type="evidence" value="ECO:0007669"/>
    <property type="project" value="InterPro"/>
</dbReference>
<dbReference type="PROSITE" id="PS00622">
    <property type="entry name" value="HTH_LUXR_1"/>
    <property type="match status" value="1"/>
</dbReference>
<evidence type="ECO:0000259" key="6">
    <source>
        <dbReference type="PROSITE" id="PS50110"/>
    </source>
</evidence>
<feature type="modified residue" description="4-aspartylphosphate" evidence="3">
    <location>
        <position position="63"/>
    </location>
</feature>
<dbReference type="SMART" id="SM00421">
    <property type="entry name" value="HTH_LUXR"/>
    <property type="match status" value="1"/>
</dbReference>